<evidence type="ECO:0000256" key="4">
    <source>
        <dbReference type="ARBA" id="ARBA00022723"/>
    </source>
</evidence>
<dbReference type="InterPro" id="IPR013785">
    <property type="entry name" value="Aldolase_TIM"/>
</dbReference>
<keyword evidence="6" id="KW-0408">Iron</keyword>
<dbReference type="InterPro" id="IPR023885">
    <property type="entry name" value="4Fe4S-binding_SPASM_dom"/>
</dbReference>
<keyword evidence="3" id="KW-0949">S-adenosyl-L-methionine</keyword>
<evidence type="ECO:0000259" key="8">
    <source>
        <dbReference type="PROSITE" id="PS51918"/>
    </source>
</evidence>
<dbReference type="InterPro" id="IPR006638">
    <property type="entry name" value="Elp3/MiaA/NifB-like_rSAM"/>
</dbReference>
<dbReference type="NCBIfam" id="TIGR04085">
    <property type="entry name" value="rSAM_more_4Fe4S"/>
    <property type="match status" value="1"/>
</dbReference>
<evidence type="ECO:0000256" key="3">
    <source>
        <dbReference type="ARBA" id="ARBA00022691"/>
    </source>
</evidence>
<dbReference type="InterPro" id="IPR007197">
    <property type="entry name" value="rSAM"/>
</dbReference>
<evidence type="ECO:0000256" key="1">
    <source>
        <dbReference type="ARBA" id="ARBA00001966"/>
    </source>
</evidence>
<evidence type="ECO:0000313" key="9">
    <source>
        <dbReference type="EMBL" id="MDK2565051.1"/>
    </source>
</evidence>
<keyword evidence="4" id="KW-0479">Metal-binding</keyword>
<dbReference type="PANTHER" id="PTHR11228:SF7">
    <property type="entry name" value="PQQA PEPTIDE CYCLASE"/>
    <property type="match status" value="1"/>
</dbReference>
<evidence type="ECO:0000256" key="7">
    <source>
        <dbReference type="ARBA" id="ARBA00023014"/>
    </source>
</evidence>
<evidence type="ECO:0000256" key="5">
    <source>
        <dbReference type="ARBA" id="ARBA00023002"/>
    </source>
</evidence>
<dbReference type="RefSeq" id="WP_284133915.1">
    <property type="nucleotide sequence ID" value="NZ_JASKYM010000016.1"/>
</dbReference>
<organism evidence="9 10">
    <name type="scientific">Romboutsia sedimentorum</name>
    <dbReference type="NCBI Taxonomy" id="1368474"/>
    <lineage>
        <taxon>Bacteria</taxon>
        <taxon>Bacillati</taxon>
        <taxon>Bacillota</taxon>
        <taxon>Clostridia</taxon>
        <taxon>Peptostreptococcales</taxon>
        <taxon>Peptostreptococcaceae</taxon>
        <taxon>Romboutsia</taxon>
    </lineage>
</organism>
<dbReference type="EMBL" id="JASKYM010000016">
    <property type="protein sequence ID" value="MDK2565051.1"/>
    <property type="molecule type" value="Genomic_DNA"/>
</dbReference>
<name>A0ABT7EDQ1_9FIRM</name>
<dbReference type="SFLD" id="SFLDS00029">
    <property type="entry name" value="Radical_SAM"/>
    <property type="match status" value="1"/>
</dbReference>
<comment type="cofactor">
    <cofactor evidence="1">
        <name>[4Fe-4S] cluster</name>
        <dbReference type="ChEBI" id="CHEBI:49883"/>
    </cofactor>
</comment>
<dbReference type="SFLD" id="SFLDG01067">
    <property type="entry name" value="SPASM/twitch_domain_containing"/>
    <property type="match status" value="1"/>
</dbReference>
<dbReference type="SFLD" id="SFLDG01386">
    <property type="entry name" value="main_SPASM_domain-containing"/>
    <property type="match status" value="1"/>
</dbReference>
<dbReference type="PROSITE" id="PS01305">
    <property type="entry name" value="MOAA_NIFB_PQQE"/>
    <property type="match status" value="1"/>
</dbReference>
<dbReference type="SUPFAM" id="SSF102114">
    <property type="entry name" value="Radical SAM enzymes"/>
    <property type="match status" value="1"/>
</dbReference>
<dbReference type="Pfam" id="PF13186">
    <property type="entry name" value="SPASM"/>
    <property type="match status" value="1"/>
</dbReference>
<accession>A0ABT7EDQ1</accession>
<dbReference type="CDD" id="cd01335">
    <property type="entry name" value="Radical_SAM"/>
    <property type="match status" value="1"/>
</dbReference>
<reference evidence="9 10" key="1">
    <citation type="submission" date="2023-05" db="EMBL/GenBank/DDBJ databases">
        <title>Rombocin, a short stable natural nisin variant, displays selective antimicrobial activity against Listeria monocytogenes and employs dual mode of action to kill target bacterial strains.</title>
        <authorList>
            <person name="Wambui J."/>
            <person name="Stephan R."/>
            <person name="Kuipers O.P."/>
        </authorList>
    </citation>
    <scope>NUCLEOTIDE SEQUENCE [LARGE SCALE GENOMIC DNA]</scope>
    <source>
        <strain evidence="9 10">RC002</strain>
    </source>
</reference>
<sequence length="412" mass="47617">MEKKYFNTKISDLVINKNIVIISNNFTGKWIKIPIECYKVIKYSIDQGISINEVITAFKQEEDKNYFKEVIQLLDNIGLLSNKQDNDLKISFIPKVVFSITNRCNLNCDYCCVDSCLENTDTLTTQQIKTSIDNILKLNPQRIVLSGGEPFLRKDFFEIFEYLKGKYDGKIIICTNATLIKEKDIEYIAKNAYSIEISLDGFDEESCAKVRGKGVFNKVVRNIKLLKENGMKNIGLSMVVGNQNAYMVDDFYRLNRNLGTKPTIRQFSAIGRGKDSLNEYLENEKMVHYINENIYTDLSKIKSDYCQAGSSQIFVNYDGNIYVCPLLQYEKFKIGNILNFDNEAIEKLFKRDLDAIKNFNNLKPKNIDSCKKCEINIFCTGCPAKMYTLLENKEVFEYNCKHMKKILLDKIF</sequence>
<keyword evidence="10" id="KW-1185">Reference proteome</keyword>
<evidence type="ECO:0000256" key="6">
    <source>
        <dbReference type="ARBA" id="ARBA00023004"/>
    </source>
</evidence>
<dbReference type="Proteomes" id="UP001301012">
    <property type="component" value="Unassembled WGS sequence"/>
</dbReference>
<comment type="caution">
    <text evidence="9">The sequence shown here is derived from an EMBL/GenBank/DDBJ whole genome shotgun (WGS) entry which is preliminary data.</text>
</comment>
<dbReference type="Pfam" id="PF04055">
    <property type="entry name" value="Radical_SAM"/>
    <property type="match status" value="1"/>
</dbReference>
<dbReference type="InterPro" id="IPR058240">
    <property type="entry name" value="rSAM_sf"/>
</dbReference>
<proteinExistence type="predicted"/>
<dbReference type="InterPro" id="IPR050377">
    <property type="entry name" value="Radical_SAM_PqqE_MftC-like"/>
</dbReference>
<protein>
    <submittedName>
        <fullName evidence="9">Radical SAM protein</fullName>
    </submittedName>
</protein>
<dbReference type="PROSITE" id="PS51918">
    <property type="entry name" value="RADICAL_SAM"/>
    <property type="match status" value="1"/>
</dbReference>
<dbReference type="SMART" id="SM00729">
    <property type="entry name" value="Elp3"/>
    <property type="match status" value="1"/>
</dbReference>
<keyword evidence="7" id="KW-0411">Iron-sulfur</keyword>
<feature type="domain" description="Radical SAM core" evidence="8">
    <location>
        <begin position="90"/>
        <end position="299"/>
    </location>
</feature>
<keyword evidence="2" id="KW-0004">4Fe-4S</keyword>
<dbReference type="InterPro" id="IPR000385">
    <property type="entry name" value="MoaA_NifB_PqqE_Fe-S-bd_CS"/>
</dbReference>
<gene>
    <name evidence="9" type="ORF">QOZ84_16075</name>
</gene>
<dbReference type="Gene3D" id="3.20.20.70">
    <property type="entry name" value="Aldolase class I"/>
    <property type="match status" value="1"/>
</dbReference>
<evidence type="ECO:0000256" key="2">
    <source>
        <dbReference type="ARBA" id="ARBA00022485"/>
    </source>
</evidence>
<dbReference type="PANTHER" id="PTHR11228">
    <property type="entry name" value="RADICAL SAM DOMAIN PROTEIN"/>
    <property type="match status" value="1"/>
</dbReference>
<keyword evidence="5" id="KW-0560">Oxidoreductase</keyword>
<evidence type="ECO:0000313" key="10">
    <source>
        <dbReference type="Proteomes" id="UP001301012"/>
    </source>
</evidence>